<dbReference type="InterPro" id="IPR007809">
    <property type="entry name" value="FlgN-like"/>
</dbReference>
<keyword evidence="1" id="KW-1005">Bacterial flagellum biogenesis</keyword>
<dbReference type="EMBL" id="CP090978">
    <property type="protein sequence ID" value="UJF33230.1"/>
    <property type="molecule type" value="Genomic_DNA"/>
</dbReference>
<dbReference type="SUPFAM" id="SSF140566">
    <property type="entry name" value="FlgN-like"/>
    <property type="match status" value="1"/>
</dbReference>
<evidence type="ECO:0000256" key="1">
    <source>
        <dbReference type="ARBA" id="ARBA00022795"/>
    </source>
</evidence>
<name>A0ABY3SI92_9BACL</name>
<evidence type="ECO:0000313" key="3">
    <source>
        <dbReference type="Proteomes" id="UP001649230"/>
    </source>
</evidence>
<keyword evidence="2" id="KW-0282">Flagellum</keyword>
<keyword evidence="2" id="KW-0969">Cilium</keyword>
<evidence type="ECO:0000313" key="2">
    <source>
        <dbReference type="EMBL" id="UJF33230.1"/>
    </source>
</evidence>
<dbReference type="Pfam" id="PF05130">
    <property type="entry name" value="FlgN"/>
    <property type="match status" value="1"/>
</dbReference>
<dbReference type="InterPro" id="IPR036679">
    <property type="entry name" value="FlgN-like_sf"/>
</dbReference>
<reference evidence="2 3" key="1">
    <citation type="journal article" date="2024" name="Int. J. Syst. Evol. Microbiol.">
        <title>Paenibacillus hexagrammi sp. nov., a novel bacterium isolated from the gut content of Hexagrammos agrammus.</title>
        <authorList>
            <person name="Jung H.K."/>
            <person name="Kim D.G."/>
            <person name="Zin H."/>
            <person name="Park J."/>
            <person name="Jung H."/>
            <person name="Kim Y.O."/>
            <person name="Kong H.J."/>
            <person name="Kim J.W."/>
            <person name="Kim Y.S."/>
        </authorList>
    </citation>
    <scope>NUCLEOTIDE SEQUENCE [LARGE SCALE GENOMIC DNA]</scope>
    <source>
        <strain evidence="2 3">YPD9-1</strain>
    </source>
</reference>
<gene>
    <name evidence="2" type="ORF">L0M14_27470</name>
</gene>
<organism evidence="2 3">
    <name type="scientific">Paenibacillus hexagrammi</name>
    <dbReference type="NCBI Taxonomy" id="2908839"/>
    <lineage>
        <taxon>Bacteria</taxon>
        <taxon>Bacillati</taxon>
        <taxon>Bacillota</taxon>
        <taxon>Bacilli</taxon>
        <taxon>Bacillales</taxon>
        <taxon>Paenibacillaceae</taxon>
        <taxon>Paenibacillus</taxon>
    </lineage>
</organism>
<dbReference type="Proteomes" id="UP001649230">
    <property type="component" value="Chromosome"/>
</dbReference>
<protein>
    <submittedName>
        <fullName evidence="2">Flagellar protein FlgN</fullName>
    </submittedName>
</protein>
<keyword evidence="3" id="KW-1185">Reference proteome</keyword>
<accession>A0ABY3SI92</accession>
<dbReference type="Gene3D" id="1.20.58.300">
    <property type="entry name" value="FlgN-like"/>
    <property type="match status" value="1"/>
</dbReference>
<dbReference type="RefSeq" id="WP_235119568.1">
    <property type="nucleotide sequence ID" value="NZ_CP090978.1"/>
</dbReference>
<proteinExistence type="predicted"/>
<keyword evidence="2" id="KW-0966">Cell projection</keyword>
<sequence length="166" mass="19221">MSIESVISIMREQIDLHDSLLTLGHQKKAVLINNEVALLNQIVLKESKLIKQIEALEKQRMMEISSFLLSRGFNPNPKITITDLIRVVFKAEDKVKLQEHQRELFGKIQELQKVNELNQQMIRQSLSFIDYSLNVLVGDQGDELLYSNPMHQQSQLKRNGYFDTKA</sequence>